<evidence type="ECO:0000313" key="6">
    <source>
        <dbReference type="Proteomes" id="UP001305779"/>
    </source>
</evidence>
<evidence type="ECO:0000259" key="4">
    <source>
        <dbReference type="Pfam" id="PF01494"/>
    </source>
</evidence>
<gene>
    <name evidence="5" type="ORF">PRZ48_005344</name>
</gene>
<dbReference type="Gene3D" id="3.50.50.60">
    <property type="entry name" value="FAD/NAD(P)-binding domain"/>
    <property type="match status" value="1"/>
</dbReference>
<dbReference type="InterPro" id="IPR036188">
    <property type="entry name" value="FAD/NAD-bd_sf"/>
</dbReference>
<keyword evidence="1" id="KW-0285">Flavoprotein</keyword>
<dbReference type="PRINTS" id="PR00420">
    <property type="entry name" value="RNGMNOXGNASE"/>
</dbReference>
<evidence type="ECO:0000256" key="1">
    <source>
        <dbReference type="ARBA" id="ARBA00022630"/>
    </source>
</evidence>
<dbReference type="Proteomes" id="UP001305779">
    <property type="component" value="Unassembled WGS sequence"/>
</dbReference>
<dbReference type="InterPro" id="IPR051704">
    <property type="entry name" value="FAD_aromatic-hydroxylase"/>
</dbReference>
<name>A0ABR0EUC6_ZASCE</name>
<dbReference type="Gene3D" id="3.30.9.10">
    <property type="entry name" value="D-Amino Acid Oxidase, subunit A, domain 2"/>
    <property type="match status" value="1"/>
</dbReference>
<dbReference type="PANTHER" id="PTHR46865:SF2">
    <property type="entry name" value="MONOOXYGENASE"/>
    <property type="match status" value="1"/>
</dbReference>
<comment type="caution">
    <text evidence="5">The sequence shown here is derived from an EMBL/GenBank/DDBJ whole genome shotgun (WGS) entry which is preliminary data.</text>
</comment>
<evidence type="ECO:0000256" key="2">
    <source>
        <dbReference type="ARBA" id="ARBA00022827"/>
    </source>
</evidence>
<keyword evidence="2" id="KW-0274">FAD</keyword>
<evidence type="ECO:0000256" key="3">
    <source>
        <dbReference type="ARBA" id="ARBA00023002"/>
    </source>
</evidence>
<dbReference type="Pfam" id="PF01494">
    <property type="entry name" value="FAD_binding_3"/>
    <property type="match status" value="2"/>
</dbReference>
<sequence>MTSLRVLVVGNSVAGPAFASFLLLSSLRSRVKLTVLERAPHVRPEGQNIDLRNVGLDAVRRLGLEESIRAHLTGEKGVRLVDENDSAVASIAASEPGQTQGPTADVEMLRGTLAQLLEAQLERLNRQNSEKGGSPVEFIYDDFVDQLHQQDDEVHITLAKSKAQRVFDIVVGADGLQSRTRRQAFGVEGESERLHKLSIYGGFFSMPRLESDTDWRRWFHAPGSRGIMMRPSDRPDRITVFMHKKTSNMTEDKLFSNAATGFRDAAAQKSILVDCFSDIVWTQKDRVLSELKRSEDFYYDMVAQVKMDTWSIGRVVLIGDSAHCTSPLSGMGTSLALAGAYHLAGALAVYPDDLSTALDMYEKSQRPLVMPAQNLPPAIGLIFDTSTPFWVWFTNRLAGTMAAVGPALKFFVSWVGPGQGQPPSLPDYGFDVPRRDS</sequence>
<evidence type="ECO:0000313" key="5">
    <source>
        <dbReference type="EMBL" id="KAK4504428.1"/>
    </source>
</evidence>
<reference evidence="5 6" key="1">
    <citation type="journal article" date="2023" name="G3 (Bethesda)">
        <title>A chromosome-level genome assembly of Zasmidium syzygii isolated from banana leaves.</title>
        <authorList>
            <person name="van Westerhoven A.C."/>
            <person name="Mehrabi R."/>
            <person name="Talebi R."/>
            <person name="Steentjes M.B.F."/>
            <person name="Corcolon B."/>
            <person name="Chong P.A."/>
            <person name="Kema G.H.J."/>
            <person name="Seidl M.F."/>
        </authorList>
    </citation>
    <scope>NUCLEOTIDE SEQUENCE [LARGE SCALE GENOMIC DNA]</scope>
    <source>
        <strain evidence="5 6">P124</strain>
    </source>
</reference>
<protein>
    <recommendedName>
        <fullName evidence="4">FAD-binding domain-containing protein</fullName>
    </recommendedName>
</protein>
<organism evidence="5 6">
    <name type="scientific">Zasmidium cellare</name>
    <name type="common">Wine cellar mold</name>
    <name type="synonym">Racodium cellare</name>
    <dbReference type="NCBI Taxonomy" id="395010"/>
    <lineage>
        <taxon>Eukaryota</taxon>
        <taxon>Fungi</taxon>
        <taxon>Dikarya</taxon>
        <taxon>Ascomycota</taxon>
        <taxon>Pezizomycotina</taxon>
        <taxon>Dothideomycetes</taxon>
        <taxon>Dothideomycetidae</taxon>
        <taxon>Mycosphaerellales</taxon>
        <taxon>Mycosphaerellaceae</taxon>
        <taxon>Zasmidium</taxon>
    </lineage>
</organism>
<accession>A0ABR0EUC6</accession>
<feature type="domain" description="FAD-binding" evidence="4">
    <location>
        <begin position="303"/>
        <end position="369"/>
    </location>
</feature>
<dbReference type="PANTHER" id="PTHR46865">
    <property type="entry name" value="OXIDOREDUCTASE-RELATED"/>
    <property type="match status" value="1"/>
</dbReference>
<keyword evidence="6" id="KW-1185">Reference proteome</keyword>
<dbReference type="InterPro" id="IPR002938">
    <property type="entry name" value="FAD-bd"/>
</dbReference>
<dbReference type="EMBL" id="JAXOVC010000003">
    <property type="protein sequence ID" value="KAK4504428.1"/>
    <property type="molecule type" value="Genomic_DNA"/>
</dbReference>
<proteinExistence type="predicted"/>
<feature type="domain" description="FAD-binding" evidence="4">
    <location>
        <begin position="5"/>
        <end position="292"/>
    </location>
</feature>
<keyword evidence="3" id="KW-0560">Oxidoreductase</keyword>
<dbReference type="SUPFAM" id="SSF51905">
    <property type="entry name" value="FAD/NAD(P)-binding domain"/>
    <property type="match status" value="1"/>
</dbReference>